<evidence type="ECO:0000256" key="7">
    <source>
        <dbReference type="ARBA" id="ARBA00022793"/>
    </source>
</evidence>
<evidence type="ECO:0000256" key="9">
    <source>
        <dbReference type="ARBA" id="ARBA00023244"/>
    </source>
</evidence>
<evidence type="ECO:0000259" key="14">
    <source>
        <dbReference type="PROSITE" id="PS00906"/>
    </source>
</evidence>
<feature type="domain" description="Uroporphyrinogen decarboxylase (URO-D)" evidence="14">
    <location>
        <begin position="65"/>
        <end position="74"/>
    </location>
</feature>
<dbReference type="EMBL" id="HBGJ01014155">
    <property type="protein sequence ID" value="CAD9250653.1"/>
    <property type="molecule type" value="Transcribed_RNA"/>
</dbReference>
<feature type="chain" id="PRO_5031158964" description="Uroporphyrinogen decarboxylase" evidence="13">
    <location>
        <begin position="17"/>
        <end position="389"/>
    </location>
</feature>
<dbReference type="PANTHER" id="PTHR21091:SF169">
    <property type="entry name" value="UROPORPHYRINOGEN DECARBOXYLASE"/>
    <property type="match status" value="1"/>
</dbReference>
<accession>A0A7S1TXN2</accession>
<feature type="domain" description="Uroporphyrinogen decarboxylase (URO-D)" evidence="15">
    <location>
        <begin position="184"/>
        <end position="200"/>
    </location>
</feature>
<comment type="function">
    <text evidence="1">Catalyzes the decarboxylation of four acetate groups of uroporphyrinogen-III to yield coproporphyrinogen-III.</text>
</comment>
<keyword evidence="7 11" id="KW-0210">Decarboxylase</keyword>
<protein>
    <recommendedName>
        <fullName evidence="6 11">Uroporphyrinogen decarboxylase</fullName>
        <ecNumber evidence="6 11">4.1.1.37</ecNumber>
    </recommendedName>
</protein>
<evidence type="ECO:0000256" key="8">
    <source>
        <dbReference type="ARBA" id="ARBA00023239"/>
    </source>
</evidence>
<comment type="pathway">
    <text evidence="3 11">Porphyrin-containing compound metabolism; protoporphyrin-IX biosynthesis; coproporphyrinogen-III from 5-aminolevulinate: step 4/4.</text>
</comment>
<proteinExistence type="inferred from homology"/>
<evidence type="ECO:0000256" key="2">
    <source>
        <dbReference type="ARBA" id="ARBA00004229"/>
    </source>
</evidence>
<keyword evidence="13" id="KW-0732">Signal</keyword>
<dbReference type="GO" id="GO:0009507">
    <property type="term" value="C:chloroplast"/>
    <property type="evidence" value="ECO:0007669"/>
    <property type="project" value="UniProtKB-SubCell"/>
</dbReference>
<dbReference type="HAMAP" id="MF_00218">
    <property type="entry name" value="URO_D"/>
    <property type="match status" value="1"/>
</dbReference>
<dbReference type="InterPro" id="IPR038071">
    <property type="entry name" value="UROD/MetE-like_sf"/>
</dbReference>
<dbReference type="Gene3D" id="3.20.20.210">
    <property type="match status" value="1"/>
</dbReference>
<dbReference type="PROSITE" id="PS00907">
    <property type="entry name" value="UROD_2"/>
    <property type="match status" value="1"/>
</dbReference>
<evidence type="ECO:0000259" key="15">
    <source>
        <dbReference type="PROSITE" id="PS00907"/>
    </source>
</evidence>
<keyword evidence="8 11" id="KW-0456">Lyase</keyword>
<dbReference type="SUPFAM" id="SSF51726">
    <property type="entry name" value="UROD/MetE-like"/>
    <property type="match status" value="1"/>
</dbReference>
<dbReference type="NCBIfam" id="TIGR01464">
    <property type="entry name" value="hemE"/>
    <property type="match status" value="1"/>
</dbReference>
<evidence type="ECO:0000256" key="11">
    <source>
        <dbReference type="RuleBase" id="RU000554"/>
    </source>
</evidence>
<gene>
    <name evidence="16" type="ORF">PPAR1163_LOCUS9014</name>
</gene>
<evidence type="ECO:0000256" key="4">
    <source>
        <dbReference type="ARBA" id="ARBA00009935"/>
    </source>
</evidence>
<feature type="signal peptide" evidence="13">
    <location>
        <begin position="1"/>
        <end position="16"/>
    </location>
</feature>
<dbReference type="FunFam" id="3.20.20.210:FF:000006">
    <property type="entry name" value="Uroporphyrinogen decarboxylase"/>
    <property type="match status" value="1"/>
</dbReference>
<comment type="subcellular location">
    <subcellularLocation>
        <location evidence="2">Plastid</location>
        <location evidence="2">Chloroplast</location>
    </subcellularLocation>
</comment>
<evidence type="ECO:0000256" key="6">
    <source>
        <dbReference type="ARBA" id="ARBA00012288"/>
    </source>
</evidence>
<reference evidence="16" key="1">
    <citation type="submission" date="2021-01" db="EMBL/GenBank/DDBJ databases">
        <authorList>
            <person name="Corre E."/>
            <person name="Pelletier E."/>
            <person name="Niang G."/>
            <person name="Scheremetjew M."/>
            <person name="Finn R."/>
            <person name="Kale V."/>
            <person name="Holt S."/>
            <person name="Cochrane G."/>
            <person name="Meng A."/>
            <person name="Brown T."/>
            <person name="Cohen L."/>
        </authorList>
    </citation>
    <scope>NUCLEOTIDE SEQUENCE</scope>
    <source>
        <strain evidence="16">CCMP2877</strain>
    </source>
</reference>
<comment type="catalytic activity">
    <reaction evidence="10 11">
        <text>uroporphyrinogen III + 4 H(+) = coproporphyrinogen III + 4 CO2</text>
        <dbReference type="Rhea" id="RHEA:19865"/>
        <dbReference type="ChEBI" id="CHEBI:15378"/>
        <dbReference type="ChEBI" id="CHEBI:16526"/>
        <dbReference type="ChEBI" id="CHEBI:57308"/>
        <dbReference type="ChEBI" id="CHEBI:57309"/>
        <dbReference type="EC" id="4.1.1.37"/>
    </reaction>
</comment>
<evidence type="ECO:0000256" key="13">
    <source>
        <dbReference type="SAM" id="SignalP"/>
    </source>
</evidence>
<dbReference type="CDD" id="cd00717">
    <property type="entry name" value="URO-D"/>
    <property type="match status" value="1"/>
</dbReference>
<dbReference type="GO" id="GO:0004853">
    <property type="term" value="F:uroporphyrinogen decarboxylase activity"/>
    <property type="evidence" value="ECO:0007669"/>
    <property type="project" value="UniProtKB-EC"/>
</dbReference>
<dbReference type="UniPathway" id="UPA00251">
    <property type="reaction ID" value="UER00321"/>
</dbReference>
<evidence type="ECO:0000256" key="12">
    <source>
        <dbReference type="RuleBase" id="RU004169"/>
    </source>
</evidence>
<evidence type="ECO:0000256" key="5">
    <source>
        <dbReference type="ARBA" id="ARBA00011738"/>
    </source>
</evidence>
<evidence type="ECO:0000256" key="3">
    <source>
        <dbReference type="ARBA" id="ARBA00004804"/>
    </source>
</evidence>
<name>A0A7S1TXN2_9STRA</name>
<dbReference type="GO" id="GO:0006782">
    <property type="term" value="P:protoporphyrinogen IX biosynthetic process"/>
    <property type="evidence" value="ECO:0007669"/>
    <property type="project" value="UniProtKB-UniPathway"/>
</dbReference>
<dbReference type="AlphaFoldDB" id="A0A7S1TXN2"/>
<evidence type="ECO:0000313" key="16">
    <source>
        <dbReference type="EMBL" id="CAD9250653.1"/>
    </source>
</evidence>
<evidence type="ECO:0000256" key="10">
    <source>
        <dbReference type="ARBA" id="ARBA00048033"/>
    </source>
</evidence>
<dbReference type="Pfam" id="PF01208">
    <property type="entry name" value="URO-D"/>
    <property type="match status" value="1"/>
</dbReference>
<organism evidence="16">
    <name type="scientific">Phaeomonas parva</name>
    <dbReference type="NCBI Taxonomy" id="124430"/>
    <lineage>
        <taxon>Eukaryota</taxon>
        <taxon>Sar</taxon>
        <taxon>Stramenopiles</taxon>
        <taxon>Ochrophyta</taxon>
        <taxon>Pinguiophyceae</taxon>
        <taxon>Pinguiochrysidales</taxon>
        <taxon>Pinguiochrysidaceae</taxon>
        <taxon>Phaeomonas</taxon>
    </lineage>
</organism>
<dbReference type="PANTHER" id="PTHR21091">
    <property type="entry name" value="METHYLTETRAHYDROFOLATE:HOMOCYSTEINE METHYLTRANSFERASE RELATED"/>
    <property type="match status" value="1"/>
</dbReference>
<dbReference type="EC" id="4.1.1.37" evidence="6 11"/>
<dbReference type="PROSITE" id="PS00906">
    <property type="entry name" value="UROD_1"/>
    <property type="match status" value="1"/>
</dbReference>
<sequence>MKTAVLLSALMAPAAAFQAPRATRRSPMVMQATPAAEASAATAATGAEEPLLLRAAKGQVVERPPVWMMRQAGRHMKVYRDLVPKHPTFRERSENPELSYLISMQPYEAYKTDGVILFSDILTPLPGMNVPFDIKEREGPVMEPWLTMDKVNTMTLLDPVKSMPFVGETLRALRKEVGNDATVLGFVGCPYTLATYMVEGKSSKEYLEIKKMMHTEPELMHKMLQNLAENIGNYANYQIESGAQVIQIFDSWASHLSPFDYDIFAAPYQKMVVDAIKKENPDVPVIIYINKSGALLERMRDVGVDIVSLDWTVDMAEARARLGEDVGVQGNLDPGVLMGSKDTITERTLDILKKAGPKGHVMNLGHGIEAATPEENAKHFIDTVKAYRH</sequence>
<comment type="subunit">
    <text evidence="5">Homodimer.</text>
</comment>
<keyword evidence="9 11" id="KW-0627">Porphyrin biosynthesis</keyword>
<dbReference type="InterPro" id="IPR006361">
    <property type="entry name" value="Uroporphyrinogen_deCO2ase_HemE"/>
</dbReference>
<comment type="similarity">
    <text evidence="4 12">Belongs to the uroporphyrinogen decarboxylase family.</text>
</comment>
<evidence type="ECO:0000256" key="1">
    <source>
        <dbReference type="ARBA" id="ARBA00002448"/>
    </source>
</evidence>
<dbReference type="InterPro" id="IPR000257">
    <property type="entry name" value="Uroporphyrinogen_deCOase"/>
</dbReference>